<evidence type="ECO:0000313" key="3">
    <source>
        <dbReference type="Proteomes" id="UP000192722"/>
    </source>
</evidence>
<organism evidence="2 3">
    <name type="scientific">Rouxiella silvae</name>
    <dbReference type="NCBI Taxonomy" id="1646373"/>
    <lineage>
        <taxon>Bacteria</taxon>
        <taxon>Pseudomonadati</taxon>
        <taxon>Pseudomonadota</taxon>
        <taxon>Gammaproteobacteria</taxon>
        <taxon>Enterobacterales</taxon>
        <taxon>Yersiniaceae</taxon>
        <taxon>Rouxiella</taxon>
    </lineage>
</organism>
<reference evidence="2 3" key="1">
    <citation type="journal article" date="2017" name="Int. J. Syst. Evol. Microbiol.">
        <title>Rouxiella badensis sp. nov. and Rouxiella silvae sp. nov. isolated from peat bog soil in Germany and emendation of the genus description.</title>
        <authorList>
            <person name="Le Fleche-Mateos A."/>
            <person name="Kugler J.H."/>
            <person name="Hansen S.H."/>
            <person name="Syldatk C."/>
            <person name="Hausmann R."/>
            <person name="Lomprez F."/>
            <person name="Vandenbogaert M."/>
            <person name="Manuguerra J.C."/>
            <person name="Grimont P.A."/>
        </authorList>
    </citation>
    <scope>NUCLEOTIDE SEQUENCE [LARGE SCALE GENOMIC DNA]</scope>
    <source>
        <strain evidence="2 3">213</strain>
    </source>
</reference>
<dbReference type="EMBL" id="MRWD01000099">
    <property type="protein sequence ID" value="ORJ18671.1"/>
    <property type="molecule type" value="Genomic_DNA"/>
</dbReference>
<name>A0ABX3TTY7_9GAMM</name>
<keyword evidence="3" id="KW-1185">Reference proteome</keyword>
<proteinExistence type="predicted"/>
<evidence type="ECO:0000256" key="1">
    <source>
        <dbReference type="SAM" id="Phobius"/>
    </source>
</evidence>
<dbReference type="RefSeq" id="WP_084984563.1">
    <property type="nucleotide sequence ID" value="NZ_CBCSCF010000021.1"/>
</dbReference>
<dbReference type="Proteomes" id="UP000192722">
    <property type="component" value="Unassembled WGS sequence"/>
</dbReference>
<keyword evidence="1" id="KW-0812">Transmembrane</keyword>
<evidence type="ECO:0000313" key="2">
    <source>
        <dbReference type="EMBL" id="ORJ18671.1"/>
    </source>
</evidence>
<gene>
    <name evidence="2" type="ORF">BS639_24005</name>
</gene>
<feature type="transmembrane region" description="Helical" evidence="1">
    <location>
        <begin position="51"/>
        <end position="71"/>
    </location>
</feature>
<comment type="caution">
    <text evidence="2">The sequence shown here is derived from an EMBL/GenBank/DDBJ whole genome shotgun (WGS) entry which is preliminary data.</text>
</comment>
<feature type="transmembrane region" description="Helical" evidence="1">
    <location>
        <begin position="28"/>
        <end position="45"/>
    </location>
</feature>
<keyword evidence="1" id="KW-0472">Membrane</keyword>
<accession>A0ABX3TTY7</accession>
<protein>
    <submittedName>
        <fullName evidence="2">Uncharacterized protein</fullName>
    </submittedName>
</protein>
<sequence length="77" mass="8835">MEELKRKWNYLLDSLVPTGSNEKKIRKVGSSFMLVSAVFILPLLLFNPPIWVKVVLQLLYVLCLIIGACVMKKLESR</sequence>
<keyword evidence="1" id="KW-1133">Transmembrane helix</keyword>